<organism evidence="4 5">
    <name type="scientific">Rhamnella rubrinervis</name>
    <dbReference type="NCBI Taxonomy" id="2594499"/>
    <lineage>
        <taxon>Eukaryota</taxon>
        <taxon>Viridiplantae</taxon>
        <taxon>Streptophyta</taxon>
        <taxon>Embryophyta</taxon>
        <taxon>Tracheophyta</taxon>
        <taxon>Spermatophyta</taxon>
        <taxon>Magnoliopsida</taxon>
        <taxon>eudicotyledons</taxon>
        <taxon>Gunneridae</taxon>
        <taxon>Pentapetalae</taxon>
        <taxon>rosids</taxon>
        <taxon>fabids</taxon>
        <taxon>Rosales</taxon>
        <taxon>Rhamnaceae</taxon>
        <taxon>rhamnoid group</taxon>
        <taxon>Rhamneae</taxon>
        <taxon>Rhamnella</taxon>
    </lineage>
</organism>
<evidence type="ECO:0000256" key="1">
    <source>
        <dbReference type="ARBA" id="ARBA00008138"/>
    </source>
</evidence>
<comment type="caution">
    <text evidence="4">The sequence shown here is derived from an EMBL/GenBank/DDBJ whole genome shotgun (WGS) entry which is preliminary data.</text>
</comment>
<keyword evidence="5" id="KW-1185">Reference proteome</keyword>
<evidence type="ECO:0000256" key="2">
    <source>
        <dbReference type="ARBA" id="ARBA00022603"/>
    </source>
</evidence>
<dbReference type="SUPFAM" id="SSF53335">
    <property type="entry name" value="S-adenosyl-L-methionine-dependent methyltransferases"/>
    <property type="match status" value="1"/>
</dbReference>
<accession>A0A8K0MHB5</accession>
<sequence length="336" mass="37784">MSDQENGLPEVRKWPELKLPDLLFTDTVRQAHARIEKEWDAQQRSACQTAAGRALWKHVIHDPFAELLAGETYLTSLHEKIKKDCTNNAREISGVILAVRTLWFDSKLESALHSSSGRDTQVVLLGAGMDARAYRLSCLKESHVFEVDLPEVLQMKTTLLQAAMESTNDHRHLTMKAKSLTRVVADIRGNDWLEKLQTSGFVPEKNTVWVLEGILYYLSHSQAMQVLKIIADKCTLTQTVLLADFMNKSSTTLSSSVFHFYSDWPDHLLPSLGFSNVKLSQIGDPDAHFGLMPDPLNLFNKLRTLPRSIQTHPDDGTPCHRLYLVQASGSPNQTLP</sequence>
<dbReference type="Gene3D" id="3.40.50.150">
    <property type="entry name" value="Vaccinia Virus protein VP39"/>
    <property type="match status" value="1"/>
</dbReference>
<dbReference type="PANTHER" id="PTHR43619">
    <property type="entry name" value="S-ADENOSYL-L-METHIONINE-DEPENDENT METHYLTRANSFERASE YKTD-RELATED"/>
    <property type="match status" value="1"/>
</dbReference>
<dbReference type="EMBL" id="VOIH02000005">
    <property type="protein sequence ID" value="KAF3446314.1"/>
    <property type="molecule type" value="Genomic_DNA"/>
</dbReference>
<evidence type="ECO:0008006" key="6">
    <source>
        <dbReference type="Google" id="ProtNLM"/>
    </source>
</evidence>
<dbReference type="AlphaFoldDB" id="A0A8K0MHB5"/>
<keyword evidence="3" id="KW-0808">Transferase</keyword>
<dbReference type="NCBIfam" id="TIGR00027">
    <property type="entry name" value="mthyl_TIGR00027"/>
    <property type="match status" value="1"/>
</dbReference>
<dbReference type="PANTHER" id="PTHR43619:SF8">
    <property type="entry name" value="LEUCINE CARBOXYL METHYLTRANSFERASE"/>
    <property type="match status" value="1"/>
</dbReference>
<dbReference type="Pfam" id="PF04072">
    <property type="entry name" value="LCM"/>
    <property type="match status" value="1"/>
</dbReference>
<comment type="similarity">
    <text evidence="1">Belongs to the UPF0677 family.</text>
</comment>
<keyword evidence="2" id="KW-0489">Methyltransferase</keyword>
<dbReference type="InterPro" id="IPR011610">
    <property type="entry name" value="SAM_mthyl_Trfase_ML2640-like"/>
</dbReference>
<dbReference type="OrthoDB" id="203237at2759"/>
<dbReference type="InterPro" id="IPR007213">
    <property type="entry name" value="Ppm1/Ppm2/Tcmp"/>
</dbReference>
<dbReference type="GO" id="GO:0008168">
    <property type="term" value="F:methyltransferase activity"/>
    <property type="evidence" value="ECO:0007669"/>
    <property type="project" value="UniProtKB-KW"/>
</dbReference>
<evidence type="ECO:0000256" key="3">
    <source>
        <dbReference type="ARBA" id="ARBA00022679"/>
    </source>
</evidence>
<dbReference type="InterPro" id="IPR029063">
    <property type="entry name" value="SAM-dependent_MTases_sf"/>
</dbReference>
<evidence type="ECO:0000313" key="4">
    <source>
        <dbReference type="EMBL" id="KAF3446314.1"/>
    </source>
</evidence>
<name>A0A8K0MHB5_9ROSA</name>
<evidence type="ECO:0000313" key="5">
    <source>
        <dbReference type="Proteomes" id="UP000796880"/>
    </source>
</evidence>
<protein>
    <recommendedName>
        <fullName evidence="6">S-adenosyl-L-methionine-dependent methyltransferase</fullName>
    </recommendedName>
</protein>
<reference evidence="4" key="1">
    <citation type="submission" date="2020-03" db="EMBL/GenBank/DDBJ databases">
        <title>A high-quality chromosome-level genome assembly of a woody plant with both climbing and erect habits, Rhamnella rubrinervis.</title>
        <authorList>
            <person name="Lu Z."/>
            <person name="Yang Y."/>
            <person name="Zhu X."/>
            <person name="Sun Y."/>
        </authorList>
    </citation>
    <scope>NUCLEOTIDE SEQUENCE</scope>
    <source>
        <strain evidence="4">BYM</strain>
        <tissue evidence="4">Leaf</tissue>
    </source>
</reference>
<gene>
    <name evidence="4" type="ORF">FNV43_RR11493</name>
</gene>
<proteinExistence type="inferred from homology"/>
<dbReference type="GO" id="GO:0032259">
    <property type="term" value="P:methylation"/>
    <property type="evidence" value="ECO:0007669"/>
    <property type="project" value="UniProtKB-KW"/>
</dbReference>
<dbReference type="Proteomes" id="UP000796880">
    <property type="component" value="Unassembled WGS sequence"/>
</dbReference>